<dbReference type="EMBL" id="KZ825413">
    <property type="protein sequence ID" value="RAH40323.1"/>
    <property type="molecule type" value="Genomic_DNA"/>
</dbReference>
<organism evidence="1 2">
    <name type="scientific">Aspergillus brunneoviolaceus CBS 621.78</name>
    <dbReference type="NCBI Taxonomy" id="1450534"/>
    <lineage>
        <taxon>Eukaryota</taxon>
        <taxon>Fungi</taxon>
        <taxon>Dikarya</taxon>
        <taxon>Ascomycota</taxon>
        <taxon>Pezizomycotina</taxon>
        <taxon>Eurotiomycetes</taxon>
        <taxon>Eurotiomycetidae</taxon>
        <taxon>Eurotiales</taxon>
        <taxon>Aspergillaceae</taxon>
        <taxon>Aspergillus</taxon>
        <taxon>Aspergillus subgen. Circumdati</taxon>
    </lineage>
</organism>
<keyword evidence="2" id="KW-1185">Reference proteome</keyword>
<gene>
    <name evidence="1" type="ORF">BO95DRAFT_20340</name>
</gene>
<evidence type="ECO:0000313" key="1">
    <source>
        <dbReference type="EMBL" id="RAH40323.1"/>
    </source>
</evidence>
<name>A0ACD1FTM5_9EURO</name>
<reference evidence="1" key="1">
    <citation type="submission" date="2018-02" db="EMBL/GenBank/DDBJ databases">
        <title>The genomes of Aspergillus section Nigri reveals drivers in fungal speciation.</title>
        <authorList>
            <consortium name="DOE Joint Genome Institute"/>
            <person name="Vesth T.C."/>
            <person name="Nybo J."/>
            <person name="Theobald S."/>
            <person name="Brandl J."/>
            <person name="Frisvad J.C."/>
            <person name="Nielsen K.F."/>
            <person name="Lyhne E.K."/>
            <person name="Kogle M.E."/>
            <person name="Kuo A."/>
            <person name="Riley R."/>
            <person name="Clum A."/>
            <person name="Nolan M."/>
            <person name="Lipzen A."/>
            <person name="Salamov A."/>
            <person name="Henrissat B."/>
            <person name="Wiebenga A."/>
            <person name="De vries R.P."/>
            <person name="Grigoriev I.V."/>
            <person name="Mortensen U.H."/>
            <person name="Andersen M.R."/>
            <person name="Baker S.E."/>
        </authorList>
    </citation>
    <scope>NUCLEOTIDE SEQUENCE</scope>
    <source>
        <strain evidence="1">CBS 621.78</strain>
    </source>
</reference>
<proteinExistence type="predicted"/>
<evidence type="ECO:0000313" key="2">
    <source>
        <dbReference type="Proteomes" id="UP000249057"/>
    </source>
</evidence>
<accession>A0ACD1FTM5</accession>
<protein>
    <submittedName>
        <fullName evidence="1">Uncharacterized protein</fullName>
    </submittedName>
</protein>
<sequence>MSIPPKKASASAGVIWAEPIKASAPFSILHSPFFLLRSRLPFTNQVHVLLLLLYVQSLNVACQTTTIPCNYPISLLLSACCSEKLRGSCCNRDFRLVAWN</sequence>
<dbReference type="Proteomes" id="UP000249057">
    <property type="component" value="Unassembled WGS sequence"/>
</dbReference>